<dbReference type="InterPro" id="IPR010992">
    <property type="entry name" value="IHF-like_DNA-bd_dom_sf"/>
</dbReference>
<evidence type="ECO:0000256" key="2">
    <source>
        <dbReference type="ARBA" id="ARBA00023125"/>
    </source>
</evidence>
<dbReference type="GO" id="GO:0003677">
    <property type="term" value="F:DNA binding"/>
    <property type="evidence" value="ECO:0007669"/>
    <property type="project" value="UniProtKB-KW"/>
</dbReference>
<dbReference type="InterPro" id="IPR000119">
    <property type="entry name" value="Hist_DNA-bd"/>
</dbReference>
<dbReference type="SUPFAM" id="SSF47729">
    <property type="entry name" value="IHF-like DNA-binding proteins"/>
    <property type="match status" value="1"/>
</dbReference>
<name>A0ABT0CCI7_THEVL</name>
<dbReference type="CDD" id="cd00591">
    <property type="entry name" value="HU_IHF"/>
    <property type="match status" value="1"/>
</dbReference>
<keyword evidence="1" id="KW-0226">DNA condensation</keyword>
<dbReference type="Gene3D" id="4.10.520.10">
    <property type="entry name" value="IHF-like DNA-binding proteins"/>
    <property type="match status" value="1"/>
</dbReference>
<comment type="caution">
    <text evidence="4">The sequence shown here is derived from an EMBL/GenBank/DDBJ whole genome shotgun (WGS) entry which is preliminary data.</text>
</comment>
<keyword evidence="5" id="KW-1185">Reference proteome</keyword>
<organism evidence="4 5">
    <name type="scientific">Thermostichus vulcanus str. 'Rupite'</name>
    <dbReference type="NCBI Taxonomy" id="2813851"/>
    <lineage>
        <taxon>Bacteria</taxon>
        <taxon>Bacillati</taxon>
        <taxon>Cyanobacteriota</taxon>
        <taxon>Cyanophyceae</taxon>
        <taxon>Thermostichales</taxon>
        <taxon>Thermostichaceae</taxon>
        <taxon>Thermostichus</taxon>
    </lineage>
</organism>
<accession>A0ABT0CCI7</accession>
<keyword evidence="2 4" id="KW-0238">DNA-binding</keyword>
<evidence type="ECO:0000256" key="1">
    <source>
        <dbReference type="ARBA" id="ARBA00023067"/>
    </source>
</evidence>
<sequence length="94" mass="10045">MAAQVDGLTVEMAAAALEAMLESISRCLAQGGSVRLARFGTFSLRHRSARQTYHPRTKAPIRIPAADVPHFVPSPELGRPAVAAVLESEPNKPV</sequence>
<dbReference type="Pfam" id="PF00216">
    <property type="entry name" value="Bac_DNA_binding"/>
    <property type="match status" value="1"/>
</dbReference>
<protein>
    <submittedName>
        <fullName evidence="4">HU family DNA-binding protein</fullName>
    </submittedName>
</protein>
<proteinExistence type="inferred from homology"/>
<evidence type="ECO:0000256" key="3">
    <source>
        <dbReference type="RuleBase" id="RU003939"/>
    </source>
</evidence>
<dbReference type="EMBL" id="JAFIRA010000028">
    <property type="protein sequence ID" value="MCJ2543461.1"/>
    <property type="molecule type" value="Genomic_DNA"/>
</dbReference>
<comment type="similarity">
    <text evidence="3">Belongs to the bacterial histone-like protein family.</text>
</comment>
<dbReference type="PANTHER" id="PTHR33175">
    <property type="entry name" value="DNA-BINDING PROTEIN HU"/>
    <property type="match status" value="1"/>
</dbReference>
<gene>
    <name evidence="4" type="ORF">JX360_11160</name>
</gene>
<dbReference type="SMART" id="SM00411">
    <property type="entry name" value="BHL"/>
    <property type="match status" value="1"/>
</dbReference>
<evidence type="ECO:0000313" key="5">
    <source>
        <dbReference type="Proteomes" id="UP000830835"/>
    </source>
</evidence>
<reference evidence="4" key="1">
    <citation type="submission" date="2021-02" db="EMBL/GenBank/DDBJ databases">
        <title>The CRISPR/cas machinery reduction and long-range gene transfer in the hot spring cyanobacterium Synechococcus.</title>
        <authorList>
            <person name="Dvorak P."/>
            <person name="Jahodarova E."/>
            <person name="Hasler P."/>
            <person name="Poulickova A."/>
        </authorList>
    </citation>
    <scope>NUCLEOTIDE SEQUENCE</scope>
    <source>
        <strain evidence="4">Rupite</strain>
    </source>
</reference>
<evidence type="ECO:0000313" key="4">
    <source>
        <dbReference type="EMBL" id="MCJ2543461.1"/>
    </source>
</evidence>
<dbReference type="PANTHER" id="PTHR33175:SF3">
    <property type="entry name" value="DNA-BINDING PROTEIN HU-BETA"/>
    <property type="match status" value="1"/>
</dbReference>
<dbReference type="Proteomes" id="UP000830835">
    <property type="component" value="Unassembled WGS sequence"/>
</dbReference>